<proteinExistence type="inferred from homology"/>
<name>A0ABP9C831_9SPHI</name>
<gene>
    <name evidence="3" type="ORF">GCM10023231_38250</name>
</gene>
<dbReference type="EMBL" id="BAABIQ010000043">
    <property type="protein sequence ID" value="GAA4805400.1"/>
    <property type="molecule type" value="Genomic_DNA"/>
</dbReference>
<keyword evidence="4" id="KW-1185">Reference proteome</keyword>
<dbReference type="RefSeq" id="WP_345234471.1">
    <property type="nucleotide sequence ID" value="NZ_BAABIQ010000043.1"/>
</dbReference>
<dbReference type="PANTHER" id="PTHR34039">
    <property type="entry name" value="UPF0102 PROTEIN YRAN"/>
    <property type="match status" value="1"/>
</dbReference>
<accession>A0ABP9C831</accession>
<comment type="similarity">
    <text evidence="1 2">Belongs to the UPF0102 family.</text>
</comment>
<dbReference type="NCBIfam" id="NF009154">
    <property type="entry name" value="PRK12497.3-3"/>
    <property type="match status" value="1"/>
</dbReference>
<comment type="caution">
    <text evidence="3">The sequence shown here is derived from an EMBL/GenBank/DDBJ whole genome shotgun (WGS) entry which is preliminary data.</text>
</comment>
<dbReference type="CDD" id="cd20736">
    <property type="entry name" value="PoNe_Nuclease"/>
    <property type="match status" value="1"/>
</dbReference>
<dbReference type="InterPro" id="IPR011856">
    <property type="entry name" value="tRNA_endonuc-like_dom_sf"/>
</dbReference>
<dbReference type="Proteomes" id="UP001501411">
    <property type="component" value="Unassembled WGS sequence"/>
</dbReference>
<dbReference type="PANTHER" id="PTHR34039:SF1">
    <property type="entry name" value="UPF0102 PROTEIN YRAN"/>
    <property type="match status" value="1"/>
</dbReference>
<dbReference type="InterPro" id="IPR011335">
    <property type="entry name" value="Restrct_endonuc-II-like"/>
</dbReference>
<reference evidence="4" key="1">
    <citation type="journal article" date="2019" name="Int. J. Syst. Evol. Microbiol.">
        <title>The Global Catalogue of Microorganisms (GCM) 10K type strain sequencing project: providing services to taxonomists for standard genome sequencing and annotation.</title>
        <authorList>
            <consortium name="The Broad Institute Genomics Platform"/>
            <consortium name="The Broad Institute Genome Sequencing Center for Infectious Disease"/>
            <person name="Wu L."/>
            <person name="Ma J."/>
        </authorList>
    </citation>
    <scope>NUCLEOTIDE SEQUENCE [LARGE SCALE GENOMIC DNA]</scope>
    <source>
        <strain evidence="4">JCM 18200</strain>
    </source>
</reference>
<sequence length="122" mass="14361">MATHHVIGTNGEQAALTYLLRQGYTLKHKNWRYKHLEIDLIMLDGQVLVFVEVKTRSDTAFGMPYEAVTWQKQHKLSQAATIFIRQHRYEGEIRFDIVSILADQQGQFNVRHIQDAFWPRYS</sequence>
<evidence type="ECO:0000313" key="4">
    <source>
        <dbReference type="Proteomes" id="UP001501411"/>
    </source>
</evidence>
<dbReference type="Gene3D" id="3.40.1350.10">
    <property type="match status" value="1"/>
</dbReference>
<dbReference type="HAMAP" id="MF_00048">
    <property type="entry name" value="UPF0102"/>
    <property type="match status" value="1"/>
</dbReference>
<dbReference type="InterPro" id="IPR003509">
    <property type="entry name" value="UPF0102_YraN-like"/>
</dbReference>
<dbReference type="NCBIfam" id="NF009150">
    <property type="entry name" value="PRK12497.1-3"/>
    <property type="match status" value="1"/>
</dbReference>
<dbReference type="NCBIfam" id="TIGR00252">
    <property type="entry name" value="YraN family protein"/>
    <property type="match status" value="1"/>
</dbReference>
<evidence type="ECO:0000313" key="3">
    <source>
        <dbReference type="EMBL" id="GAA4805400.1"/>
    </source>
</evidence>
<organism evidence="3 4">
    <name type="scientific">Olivibacter ginsenosidimutans</name>
    <dbReference type="NCBI Taxonomy" id="1176537"/>
    <lineage>
        <taxon>Bacteria</taxon>
        <taxon>Pseudomonadati</taxon>
        <taxon>Bacteroidota</taxon>
        <taxon>Sphingobacteriia</taxon>
        <taxon>Sphingobacteriales</taxon>
        <taxon>Sphingobacteriaceae</taxon>
        <taxon>Olivibacter</taxon>
    </lineage>
</organism>
<evidence type="ECO:0000256" key="2">
    <source>
        <dbReference type="HAMAP-Rule" id="MF_00048"/>
    </source>
</evidence>
<dbReference type="Pfam" id="PF02021">
    <property type="entry name" value="UPF0102"/>
    <property type="match status" value="1"/>
</dbReference>
<evidence type="ECO:0000256" key="1">
    <source>
        <dbReference type="ARBA" id="ARBA00006738"/>
    </source>
</evidence>
<dbReference type="SUPFAM" id="SSF52980">
    <property type="entry name" value="Restriction endonuclease-like"/>
    <property type="match status" value="1"/>
</dbReference>
<protein>
    <recommendedName>
        <fullName evidence="2">UPF0102 protein GCM10023231_38250</fullName>
    </recommendedName>
</protein>